<dbReference type="InterPro" id="IPR051781">
    <property type="entry name" value="Metallo-dep_Hydrolase"/>
</dbReference>
<sequence>MTTYIIKGVRLFDGFKAHQEPKSVLVAGGEIKQIEGSIRCVTKDAVVIDGKGCTLLPGLIDAHTHVFRGVEEARGALTAGVTTLFDMHNVPANAMYMKKLGEMTNDVPQIYSALYAATIDGGWPRAIVRHTNTDPQVLASLDGYPKLTTPEEAAVYVKQNKEAGADFIKLMQESGECLTLSPLPAPTRELQAAVINAAHKYGLLTFAHATNLRETLLVLEAGVDGMAHQFFDQAHTEDLIAAYKTTNALLIPTLTAISSMMGLTTAREWTKTEHADQVLSPPTRQSMCDCMKISRPGCSIEFAYACIKALKAEGIDIVCGTDSGPSIHGTGMGAAMHLEMSLYVDKCGFSPVEALSSATGVSAKRLNLPDRGQVAVGKRADLILVRGDPTKNINDTTNIEKVWKKGVLCDIPRSG</sequence>
<evidence type="ECO:0000313" key="3">
    <source>
        <dbReference type="Proteomes" id="UP000027920"/>
    </source>
</evidence>
<keyword evidence="3" id="KW-1185">Reference proteome</keyword>
<dbReference type="AlphaFoldDB" id="A0A072PGE1"/>
<evidence type="ECO:0000313" key="2">
    <source>
        <dbReference type="EMBL" id="KEF58353.1"/>
    </source>
</evidence>
<dbReference type="OrthoDB" id="5595695at2759"/>
<dbReference type="HOGENOM" id="CLU_023620_6_0_1"/>
<feature type="domain" description="Amidohydrolase-related" evidence="1">
    <location>
        <begin position="54"/>
        <end position="407"/>
    </location>
</feature>
<gene>
    <name evidence="2" type="ORF">A1O9_06279</name>
</gene>
<dbReference type="Gene3D" id="3.30.110.90">
    <property type="entry name" value="Amidohydrolase"/>
    <property type="match status" value="1"/>
</dbReference>
<accession>A0A072PGE1</accession>
<dbReference type="RefSeq" id="XP_013260943.1">
    <property type="nucleotide sequence ID" value="XM_013405489.1"/>
</dbReference>
<dbReference type="Pfam" id="PF01979">
    <property type="entry name" value="Amidohydro_1"/>
    <property type="match status" value="1"/>
</dbReference>
<dbReference type="Gene3D" id="2.30.40.10">
    <property type="entry name" value="Urease, subunit C, domain 1"/>
    <property type="match status" value="1"/>
</dbReference>
<dbReference type="InterPro" id="IPR032466">
    <property type="entry name" value="Metal_Hydrolase"/>
</dbReference>
<dbReference type="STRING" id="1182545.A0A072PGE1"/>
<dbReference type="GO" id="GO:0016810">
    <property type="term" value="F:hydrolase activity, acting on carbon-nitrogen (but not peptide) bonds"/>
    <property type="evidence" value="ECO:0007669"/>
    <property type="project" value="InterPro"/>
</dbReference>
<dbReference type="GeneID" id="25281196"/>
<proteinExistence type="predicted"/>
<name>A0A072PGE1_9EURO</name>
<protein>
    <recommendedName>
        <fullName evidence="1">Amidohydrolase-related domain-containing protein</fullName>
    </recommendedName>
</protein>
<dbReference type="InterPro" id="IPR011059">
    <property type="entry name" value="Metal-dep_hydrolase_composite"/>
</dbReference>
<dbReference type="Gene3D" id="1.20.58.520">
    <property type="entry name" value="Amidohydrolase"/>
    <property type="match status" value="1"/>
</dbReference>
<dbReference type="PANTHER" id="PTHR43135">
    <property type="entry name" value="ALPHA-D-RIBOSE 1-METHYLPHOSPHONATE 5-TRIPHOSPHATE DIPHOSPHATASE"/>
    <property type="match status" value="1"/>
</dbReference>
<dbReference type="EMBL" id="AMGV01000004">
    <property type="protein sequence ID" value="KEF58353.1"/>
    <property type="molecule type" value="Genomic_DNA"/>
</dbReference>
<organism evidence="2 3">
    <name type="scientific">Exophiala aquamarina CBS 119918</name>
    <dbReference type="NCBI Taxonomy" id="1182545"/>
    <lineage>
        <taxon>Eukaryota</taxon>
        <taxon>Fungi</taxon>
        <taxon>Dikarya</taxon>
        <taxon>Ascomycota</taxon>
        <taxon>Pezizomycotina</taxon>
        <taxon>Eurotiomycetes</taxon>
        <taxon>Chaetothyriomycetidae</taxon>
        <taxon>Chaetothyriales</taxon>
        <taxon>Herpotrichiellaceae</taxon>
        <taxon>Exophiala</taxon>
    </lineage>
</organism>
<reference evidence="2 3" key="1">
    <citation type="submission" date="2013-03" db="EMBL/GenBank/DDBJ databases">
        <title>The Genome Sequence of Exophiala aquamarina CBS 119918.</title>
        <authorList>
            <consortium name="The Broad Institute Genomics Platform"/>
            <person name="Cuomo C."/>
            <person name="de Hoog S."/>
            <person name="Gorbushina A."/>
            <person name="Walker B."/>
            <person name="Young S.K."/>
            <person name="Zeng Q."/>
            <person name="Gargeya S."/>
            <person name="Fitzgerald M."/>
            <person name="Haas B."/>
            <person name="Abouelleil A."/>
            <person name="Allen A.W."/>
            <person name="Alvarado L."/>
            <person name="Arachchi H.M."/>
            <person name="Berlin A.M."/>
            <person name="Chapman S.B."/>
            <person name="Gainer-Dewar J."/>
            <person name="Goldberg J."/>
            <person name="Griggs A."/>
            <person name="Gujja S."/>
            <person name="Hansen M."/>
            <person name="Howarth C."/>
            <person name="Imamovic A."/>
            <person name="Ireland A."/>
            <person name="Larimer J."/>
            <person name="McCowan C."/>
            <person name="Murphy C."/>
            <person name="Pearson M."/>
            <person name="Poon T.W."/>
            <person name="Priest M."/>
            <person name="Roberts A."/>
            <person name="Saif S."/>
            <person name="Shea T."/>
            <person name="Sisk P."/>
            <person name="Sykes S."/>
            <person name="Wortman J."/>
            <person name="Nusbaum C."/>
            <person name="Birren B."/>
        </authorList>
    </citation>
    <scope>NUCLEOTIDE SEQUENCE [LARGE SCALE GENOMIC DNA]</scope>
    <source>
        <strain evidence="2 3">CBS 119918</strain>
    </source>
</reference>
<dbReference type="PANTHER" id="PTHR43135:SF3">
    <property type="entry name" value="ALPHA-D-RIBOSE 1-METHYLPHOSPHONATE 5-TRIPHOSPHATE DIPHOSPHATASE"/>
    <property type="match status" value="1"/>
</dbReference>
<dbReference type="Gene3D" id="3.40.50.10910">
    <property type="entry name" value="Amidohydrolase"/>
    <property type="match status" value="1"/>
</dbReference>
<dbReference type="SUPFAM" id="SSF51556">
    <property type="entry name" value="Metallo-dependent hydrolases"/>
    <property type="match status" value="1"/>
</dbReference>
<dbReference type="VEuPathDB" id="FungiDB:A1O9_06279"/>
<evidence type="ECO:0000259" key="1">
    <source>
        <dbReference type="Pfam" id="PF01979"/>
    </source>
</evidence>
<dbReference type="InterPro" id="IPR006680">
    <property type="entry name" value="Amidohydro-rel"/>
</dbReference>
<dbReference type="Proteomes" id="UP000027920">
    <property type="component" value="Unassembled WGS sequence"/>
</dbReference>
<comment type="caution">
    <text evidence="2">The sequence shown here is derived from an EMBL/GenBank/DDBJ whole genome shotgun (WGS) entry which is preliminary data.</text>
</comment>
<dbReference type="SUPFAM" id="SSF51338">
    <property type="entry name" value="Composite domain of metallo-dependent hydrolases"/>
    <property type="match status" value="1"/>
</dbReference>